<evidence type="ECO:0008006" key="3">
    <source>
        <dbReference type="Google" id="ProtNLM"/>
    </source>
</evidence>
<proteinExistence type="predicted"/>
<gene>
    <name evidence="1" type="ORF">GCM10009410_16770</name>
</gene>
<accession>A0ABQ2QLG5</accession>
<dbReference type="Proteomes" id="UP000654004">
    <property type="component" value="Unassembled WGS sequence"/>
</dbReference>
<evidence type="ECO:0000313" key="1">
    <source>
        <dbReference type="EMBL" id="GGP84082.1"/>
    </source>
</evidence>
<dbReference type="EMBL" id="BMQW01000003">
    <property type="protein sequence ID" value="GGP84082.1"/>
    <property type="molecule type" value="Genomic_DNA"/>
</dbReference>
<name>A0ABQ2QLG5_9GAMM</name>
<keyword evidence="2" id="KW-1185">Reference proteome</keyword>
<dbReference type="RefSeq" id="WP_188955163.1">
    <property type="nucleotide sequence ID" value="NZ_BMQW01000003.1"/>
</dbReference>
<evidence type="ECO:0000313" key="2">
    <source>
        <dbReference type="Proteomes" id="UP000654004"/>
    </source>
</evidence>
<protein>
    <recommendedName>
        <fullName evidence="3">Fis family transcriptional regulator</fullName>
    </recommendedName>
</protein>
<comment type="caution">
    <text evidence="1">The sequence shown here is derived from an EMBL/GenBank/DDBJ whole genome shotgun (WGS) entry which is preliminary data.</text>
</comment>
<sequence>MRKTDKKIDNQLRLSLTEVCEHALAAYAGFEWLTHTVDFNAFPKSLRIVCVFQTELQLSQFNHDGHKLELLKFIKATLAKEGVVLNNIEQHVQFDTEAACLQKHKGNWALRLSSAIQYH</sequence>
<organism evidence="1 2">
    <name type="scientific">Shewanella ulleungensis</name>
    <dbReference type="NCBI Taxonomy" id="2282699"/>
    <lineage>
        <taxon>Bacteria</taxon>
        <taxon>Pseudomonadati</taxon>
        <taxon>Pseudomonadota</taxon>
        <taxon>Gammaproteobacteria</taxon>
        <taxon>Alteromonadales</taxon>
        <taxon>Shewanellaceae</taxon>
        <taxon>Shewanella</taxon>
    </lineage>
</organism>
<reference evidence="2" key="1">
    <citation type="journal article" date="2019" name="Int. J. Syst. Evol. Microbiol.">
        <title>The Global Catalogue of Microorganisms (GCM) 10K type strain sequencing project: providing services to taxonomists for standard genome sequencing and annotation.</title>
        <authorList>
            <consortium name="The Broad Institute Genomics Platform"/>
            <consortium name="The Broad Institute Genome Sequencing Center for Infectious Disease"/>
            <person name="Wu L."/>
            <person name="Ma J."/>
        </authorList>
    </citation>
    <scope>NUCLEOTIDE SEQUENCE [LARGE SCALE GENOMIC DNA]</scope>
    <source>
        <strain evidence="2">JCM 32305</strain>
    </source>
</reference>